<feature type="domain" description="ABC transporter" evidence="3">
    <location>
        <begin position="10"/>
        <end position="226"/>
    </location>
</feature>
<evidence type="ECO:0000313" key="4">
    <source>
        <dbReference type="EMBL" id="PZO83264.1"/>
    </source>
</evidence>
<dbReference type="PROSITE" id="PS50893">
    <property type="entry name" value="ABC_TRANSPORTER_2"/>
    <property type="match status" value="1"/>
</dbReference>
<evidence type="ECO:0000256" key="1">
    <source>
        <dbReference type="ARBA" id="ARBA00022741"/>
    </source>
</evidence>
<gene>
    <name evidence="4" type="ORF">DI626_09175</name>
</gene>
<proteinExistence type="predicted"/>
<dbReference type="SUPFAM" id="SSF52540">
    <property type="entry name" value="P-loop containing nucleoside triphosphate hydrolases"/>
    <property type="match status" value="1"/>
</dbReference>
<dbReference type="PANTHER" id="PTHR43394:SF1">
    <property type="entry name" value="ATP-BINDING CASSETTE SUB-FAMILY B MEMBER 10, MITOCHONDRIAL"/>
    <property type="match status" value="1"/>
</dbReference>
<dbReference type="Proteomes" id="UP000249557">
    <property type="component" value="Unassembled WGS sequence"/>
</dbReference>
<sequence>LPLPPAGQVVCLEGVRHAYEGADGPAIVDVDLHLRCGERMALVGASGAGKSTLLALLAGEMFPSAGRASVAPHCVLTQRTELFQDSVRGNLLLAAPDADDAALWGALEEAGLAATVRAMPGGLDAPLGEGGQGLSGGQARRLALARLLLRQAPLWLLDEPTEGLDAATAADVLARLAAHEAQAMLVATHLRREAELADVLRVIDAGRLGPVVRRGEPEFGRVLGTLRPG</sequence>
<keyword evidence="1" id="KW-0547">Nucleotide-binding</keyword>
<dbReference type="PROSITE" id="PS00211">
    <property type="entry name" value="ABC_TRANSPORTER_1"/>
    <property type="match status" value="1"/>
</dbReference>
<protein>
    <submittedName>
        <fullName evidence="4">ABC transporter ATP-binding protein</fullName>
    </submittedName>
</protein>
<organism evidence="4 5">
    <name type="scientific">Micavibrio aeruginosavorus</name>
    <dbReference type="NCBI Taxonomy" id="349221"/>
    <lineage>
        <taxon>Bacteria</taxon>
        <taxon>Pseudomonadati</taxon>
        <taxon>Bdellovibrionota</taxon>
        <taxon>Bdellovibrionia</taxon>
        <taxon>Bdellovibrionales</taxon>
        <taxon>Pseudobdellovibrionaceae</taxon>
        <taxon>Micavibrio</taxon>
    </lineage>
</organism>
<evidence type="ECO:0000313" key="5">
    <source>
        <dbReference type="Proteomes" id="UP000249557"/>
    </source>
</evidence>
<keyword evidence="2 4" id="KW-0067">ATP-binding</keyword>
<dbReference type="InterPro" id="IPR017871">
    <property type="entry name" value="ABC_transporter-like_CS"/>
</dbReference>
<feature type="non-terminal residue" evidence="4">
    <location>
        <position position="1"/>
    </location>
</feature>
<dbReference type="GO" id="GO:0015421">
    <property type="term" value="F:ABC-type oligopeptide transporter activity"/>
    <property type="evidence" value="ECO:0007669"/>
    <property type="project" value="TreeGrafter"/>
</dbReference>
<accession>A0A2W4ZLJ1</accession>
<dbReference type="InterPro" id="IPR003593">
    <property type="entry name" value="AAA+_ATPase"/>
</dbReference>
<dbReference type="GO" id="GO:0005524">
    <property type="term" value="F:ATP binding"/>
    <property type="evidence" value="ECO:0007669"/>
    <property type="project" value="UniProtKB-KW"/>
</dbReference>
<name>A0A2W4ZLJ1_9BACT</name>
<evidence type="ECO:0000256" key="2">
    <source>
        <dbReference type="ARBA" id="ARBA00022840"/>
    </source>
</evidence>
<dbReference type="GO" id="GO:0016887">
    <property type="term" value="F:ATP hydrolysis activity"/>
    <property type="evidence" value="ECO:0007669"/>
    <property type="project" value="InterPro"/>
</dbReference>
<dbReference type="EMBL" id="QFNK01000216">
    <property type="protein sequence ID" value="PZO83264.1"/>
    <property type="molecule type" value="Genomic_DNA"/>
</dbReference>
<dbReference type="SMART" id="SM00382">
    <property type="entry name" value="AAA"/>
    <property type="match status" value="1"/>
</dbReference>
<dbReference type="Pfam" id="PF00005">
    <property type="entry name" value="ABC_tran"/>
    <property type="match status" value="1"/>
</dbReference>
<dbReference type="InterPro" id="IPR039421">
    <property type="entry name" value="Type_1_exporter"/>
</dbReference>
<comment type="caution">
    <text evidence="4">The sequence shown here is derived from an EMBL/GenBank/DDBJ whole genome shotgun (WGS) entry which is preliminary data.</text>
</comment>
<dbReference type="InterPro" id="IPR027417">
    <property type="entry name" value="P-loop_NTPase"/>
</dbReference>
<reference evidence="4 5" key="1">
    <citation type="submission" date="2017-08" db="EMBL/GenBank/DDBJ databases">
        <title>Infants hospitalized years apart are colonized by the same room-sourced microbial strains.</title>
        <authorList>
            <person name="Brooks B."/>
            <person name="Olm M.R."/>
            <person name="Firek B.A."/>
            <person name="Baker R."/>
            <person name="Thomas B.C."/>
            <person name="Morowitz M.J."/>
            <person name="Banfield J.F."/>
        </authorList>
    </citation>
    <scope>NUCLEOTIDE SEQUENCE [LARGE SCALE GENOMIC DNA]</scope>
    <source>
        <strain evidence="4">S2_018_000_R2_104</strain>
    </source>
</reference>
<dbReference type="PANTHER" id="PTHR43394">
    <property type="entry name" value="ATP-DEPENDENT PERMEASE MDL1, MITOCHONDRIAL"/>
    <property type="match status" value="1"/>
</dbReference>
<dbReference type="Gene3D" id="3.40.50.300">
    <property type="entry name" value="P-loop containing nucleotide triphosphate hydrolases"/>
    <property type="match status" value="1"/>
</dbReference>
<dbReference type="AlphaFoldDB" id="A0A2W4ZLJ1"/>
<dbReference type="InterPro" id="IPR003439">
    <property type="entry name" value="ABC_transporter-like_ATP-bd"/>
</dbReference>
<evidence type="ECO:0000259" key="3">
    <source>
        <dbReference type="PROSITE" id="PS50893"/>
    </source>
</evidence>